<proteinExistence type="predicted"/>
<evidence type="ECO:0000313" key="2">
    <source>
        <dbReference type="EMBL" id="EOQ00940.1"/>
    </source>
</evidence>
<organism evidence="2 3">
    <name type="scientific">Bacillus cereus VD184</name>
    <dbReference type="NCBI Taxonomy" id="1053242"/>
    <lineage>
        <taxon>Bacteria</taxon>
        <taxon>Bacillati</taxon>
        <taxon>Bacillota</taxon>
        <taxon>Bacilli</taxon>
        <taxon>Bacillales</taxon>
        <taxon>Bacillaceae</taxon>
        <taxon>Bacillus</taxon>
        <taxon>Bacillus cereus group</taxon>
    </lineage>
</organism>
<accession>A0A9W5VPD4</accession>
<dbReference type="EMBL" id="AHFK01000113">
    <property type="protein sequence ID" value="EOQ00940.1"/>
    <property type="molecule type" value="Genomic_DNA"/>
</dbReference>
<evidence type="ECO:0000259" key="1">
    <source>
        <dbReference type="Pfam" id="PF13392"/>
    </source>
</evidence>
<protein>
    <recommendedName>
        <fullName evidence="1">HNH nuclease domain-containing protein</fullName>
    </recommendedName>
</protein>
<dbReference type="AlphaFoldDB" id="A0A9W5VPD4"/>
<name>A0A9W5VPD4_BACCE</name>
<dbReference type="InterPro" id="IPR003615">
    <property type="entry name" value="HNH_nuc"/>
</dbReference>
<reference evidence="2 3" key="1">
    <citation type="submission" date="2012-12" db="EMBL/GenBank/DDBJ databases">
        <title>The Genome Sequence of Bacillus cereus VD184.</title>
        <authorList>
            <consortium name="The Broad Institute Genome Sequencing Platform"/>
            <consortium name="The Broad Institute Genome Sequencing Center for Infectious Disease"/>
            <person name="Feldgarden M."/>
            <person name="Van der Auwera G.A."/>
            <person name="Mahillon J."/>
            <person name="Duprez V."/>
            <person name="Timmery S."/>
            <person name="Mattelet C."/>
            <person name="Dierick K."/>
            <person name="Sun M."/>
            <person name="Yu Z."/>
            <person name="Zhu L."/>
            <person name="Hu X."/>
            <person name="Shank E.B."/>
            <person name="Swiecicka I."/>
            <person name="Hansen B.M."/>
            <person name="Andrup L."/>
            <person name="Walker B."/>
            <person name="Young S.K."/>
            <person name="Zeng Q."/>
            <person name="Gargeya S."/>
            <person name="Fitzgerald M."/>
            <person name="Haas B."/>
            <person name="Abouelleil A."/>
            <person name="Alvarado L."/>
            <person name="Arachchi H.M."/>
            <person name="Berlin A.M."/>
            <person name="Chapman S.B."/>
            <person name="Dewar J."/>
            <person name="Goldberg J."/>
            <person name="Griggs A."/>
            <person name="Gujja S."/>
            <person name="Hansen M."/>
            <person name="Howarth C."/>
            <person name="Imamovic A."/>
            <person name="Larimer J."/>
            <person name="McCowan C."/>
            <person name="Murphy C."/>
            <person name="Neiman D."/>
            <person name="Pearson M."/>
            <person name="Priest M."/>
            <person name="Roberts A."/>
            <person name="Saif S."/>
            <person name="Shea T."/>
            <person name="Sisk P."/>
            <person name="Sykes S."/>
            <person name="Wortman J."/>
            <person name="Nusbaum C."/>
            <person name="Birren B."/>
        </authorList>
    </citation>
    <scope>NUCLEOTIDE SEQUENCE [LARGE SCALE GENOMIC DNA]</scope>
    <source>
        <strain evidence="2 3">VD184</strain>
    </source>
</reference>
<gene>
    <name evidence="2" type="ORF">IKC_06138</name>
</gene>
<evidence type="ECO:0000313" key="3">
    <source>
        <dbReference type="Proteomes" id="UP000014028"/>
    </source>
</evidence>
<sequence>MRSLQKGKVLSNTSKAEYQMVKIYYSDGHRYIRIHQLVANAFVEKTEGKNYINHIDANKHNNRADNLEWVTQKENIAHAWKMGLCRSAATGEGNHNSKLTADDVRWIRANDRTTNGGKMSRQEMANILGVSNVAVTKIANRKAWKHID</sequence>
<comment type="caution">
    <text evidence="2">The sequence shown here is derived from an EMBL/GenBank/DDBJ whole genome shotgun (WGS) entry which is preliminary data.</text>
</comment>
<feature type="domain" description="HNH nuclease" evidence="1">
    <location>
        <begin position="35"/>
        <end position="75"/>
    </location>
</feature>
<dbReference type="Gene3D" id="3.90.75.20">
    <property type="match status" value="1"/>
</dbReference>
<dbReference type="InterPro" id="IPR044925">
    <property type="entry name" value="His-Me_finger_sf"/>
</dbReference>
<dbReference type="Proteomes" id="UP000014028">
    <property type="component" value="Unassembled WGS sequence"/>
</dbReference>
<dbReference type="Pfam" id="PF13392">
    <property type="entry name" value="HNH_3"/>
    <property type="match status" value="1"/>
</dbReference>
<dbReference type="SUPFAM" id="SSF54060">
    <property type="entry name" value="His-Me finger endonucleases"/>
    <property type="match status" value="1"/>
</dbReference>